<feature type="compositionally biased region" description="Polar residues" evidence="2">
    <location>
        <begin position="477"/>
        <end position="502"/>
    </location>
</feature>
<gene>
    <name evidence="3" type="ORF">WJX72_012003</name>
</gene>
<dbReference type="Proteomes" id="UP001489004">
    <property type="component" value="Unassembled WGS sequence"/>
</dbReference>
<organism evidence="3 4">
    <name type="scientific">[Myrmecia] bisecta</name>
    <dbReference type="NCBI Taxonomy" id="41462"/>
    <lineage>
        <taxon>Eukaryota</taxon>
        <taxon>Viridiplantae</taxon>
        <taxon>Chlorophyta</taxon>
        <taxon>core chlorophytes</taxon>
        <taxon>Trebouxiophyceae</taxon>
        <taxon>Trebouxiales</taxon>
        <taxon>Trebouxiaceae</taxon>
        <taxon>Myrmecia</taxon>
    </lineage>
</organism>
<dbReference type="EMBL" id="JALJOR010000007">
    <property type="protein sequence ID" value="KAK9814820.1"/>
    <property type="molecule type" value="Genomic_DNA"/>
</dbReference>
<feature type="compositionally biased region" description="Polar residues" evidence="2">
    <location>
        <begin position="397"/>
        <end position="413"/>
    </location>
</feature>
<accession>A0AAW1Q247</accession>
<keyword evidence="1" id="KW-0175">Coiled coil</keyword>
<evidence type="ECO:0000256" key="2">
    <source>
        <dbReference type="SAM" id="MobiDB-lite"/>
    </source>
</evidence>
<evidence type="ECO:0000256" key="1">
    <source>
        <dbReference type="SAM" id="Coils"/>
    </source>
</evidence>
<comment type="caution">
    <text evidence="3">The sequence shown here is derived from an EMBL/GenBank/DDBJ whole genome shotgun (WGS) entry which is preliminary data.</text>
</comment>
<name>A0AAW1Q247_9CHLO</name>
<feature type="region of interest" description="Disordered" evidence="2">
    <location>
        <begin position="1"/>
        <end position="34"/>
    </location>
</feature>
<reference evidence="3 4" key="1">
    <citation type="journal article" date="2024" name="Nat. Commun.">
        <title>Phylogenomics reveals the evolutionary origins of lichenization in chlorophyte algae.</title>
        <authorList>
            <person name="Puginier C."/>
            <person name="Libourel C."/>
            <person name="Otte J."/>
            <person name="Skaloud P."/>
            <person name="Haon M."/>
            <person name="Grisel S."/>
            <person name="Petersen M."/>
            <person name="Berrin J.G."/>
            <person name="Delaux P.M."/>
            <person name="Dal Grande F."/>
            <person name="Keller J."/>
        </authorList>
    </citation>
    <scope>NUCLEOTIDE SEQUENCE [LARGE SCALE GENOMIC DNA]</scope>
    <source>
        <strain evidence="3 4">SAG 2043</strain>
    </source>
</reference>
<feature type="coiled-coil region" evidence="1">
    <location>
        <begin position="146"/>
        <end position="366"/>
    </location>
</feature>
<protein>
    <submittedName>
        <fullName evidence="3">Uncharacterized protein</fullName>
    </submittedName>
</protein>
<proteinExistence type="predicted"/>
<feature type="region of interest" description="Disordered" evidence="2">
    <location>
        <begin position="395"/>
        <end position="416"/>
    </location>
</feature>
<feature type="compositionally biased region" description="Polar residues" evidence="2">
    <location>
        <begin position="454"/>
        <end position="465"/>
    </location>
</feature>
<evidence type="ECO:0000313" key="3">
    <source>
        <dbReference type="EMBL" id="KAK9814820.1"/>
    </source>
</evidence>
<sequence>MQKSTRKPLRNSPYQGRTSGDVLRTVDQLQDESRSRASELEKLKVALAAAHQDLLEANMQNNELSEELEWSMKELSELQKEKNDWRCRSWLDQATGRSTVLAAPEKAGDPSCHAEEDQLYSDPGSAARLQMNQPAEQPGSGHAEQQQCLQEQLHAALLENEQLRIRLEASTNQQPPAPQVEEQLRTLLWKEQQDTLQRMQEELPGLQLEVDQLQAALRMAMSERDKALSQHTAVLAVSSGLQDQLEAAREQLAEQETQMAKLQAQAQDVAGLKQLAADLQQRVASVMAHNAGKDQQISSLSRSVSEKESRVAQLEAAAQDAERAQQAMREREQKKDAMLKQLCSQVASLQAQVAEHRGVRERLQAAVALALQTEASEGALAHPDSLRLAGTGVRAQTGGSHLQNLQQQSSTGGSAAPLQDRVQELEVALGSLKVRSDGLKTYLDITPAHESDRLSQGTNSSSLENVDTDGRRRPVAGSTSKQISTHRSLANGHSPQRRQPSSPAKALTPGRKVAASSTRSLLKSAAESPVSKRLASSMEAELKGSPGTQYAGLGAGTQPFGGAAANHANQPGLGKSRASGQKLVLLQ</sequence>
<dbReference type="AlphaFoldDB" id="A0AAW1Q247"/>
<feature type="coiled-coil region" evidence="1">
    <location>
        <begin position="40"/>
        <end position="81"/>
    </location>
</feature>
<evidence type="ECO:0000313" key="4">
    <source>
        <dbReference type="Proteomes" id="UP001489004"/>
    </source>
</evidence>
<feature type="region of interest" description="Disordered" evidence="2">
    <location>
        <begin position="450"/>
        <end position="587"/>
    </location>
</feature>
<keyword evidence="4" id="KW-1185">Reference proteome</keyword>